<dbReference type="Gene3D" id="1.25.60.10">
    <property type="entry name" value="MgtE N-terminal domain-like"/>
    <property type="match status" value="1"/>
</dbReference>
<feature type="transmembrane region" description="Helical" evidence="9">
    <location>
        <begin position="375"/>
        <end position="403"/>
    </location>
</feature>
<dbReference type="RefSeq" id="WP_263607935.1">
    <property type="nucleotide sequence ID" value="NZ_JAOVQM010000002.1"/>
</dbReference>
<dbReference type="Gene3D" id="1.10.357.20">
    <property type="entry name" value="SLC41 divalent cation transporters, integral membrane domain"/>
    <property type="match status" value="1"/>
</dbReference>
<dbReference type="Pfam" id="PF00571">
    <property type="entry name" value="CBS"/>
    <property type="match status" value="2"/>
</dbReference>
<dbReference type="Pfam" id="PF01769">
    <property type="entry name" value="MgtE"/>
    <property type="match status" value="1"/>
</dbReference>
<dbReference type="InterPro" id="IPR006667">
    <property type="entry name" value="SLC41_membr_dom"/>
</dbReference>
<keyword evidence="7 9" id="KW-0472">Membrane</keyword>
<keyword evidence="9" id="KW-0479">Metal-binding</keyword>
<evidence type="ECO:0000256" key="8">
    <source>
        <dbReference type="PROSITE-ProRule" id="PRU00703"/>
    </source>
</evidence>
<gene>
    <name evidence="11" type="primary">mgtE</name>
    <name evidence="11" type="ORF">N7548_02970</name>
</gene>
<keyword evidence="4 9" id="KW-0812">Transmembrane</keyword>
<feature type="transmembrane region" description="Helical" evidence="9">
    <location>
        <begin position="345"/>
        <end position="366"/>
    </location>
</feature>
<evidence type="ECO:0000256" key="7">
    <source>
        <dbReference type="ARBA" id="ARBA00023136"/>
    </source>
</evidence>
<name>A0ABT2Y5N6_9MOLU</name>
<dbReference type="PROSITE" id="PS51371">
    <property type="entry name" value="CBS"/>
    <property type="match status" value="2"/>
</dbReference>
<comment type="caution">
    <text evidence="11">The sequence shown here is derived from an EMBL/GenBank/DDBJ whole genome shotgun (WGS) entry which is preliminary data.</text>
</comment>
<dbReference type="PANTHER" id="PTHR43773:SF1">
    <property type="entry name" value="MAGNESIUM TRANSPORTER MGTE"/>
    <property type="match status" value="1"/>
</dbReference>
<evidence type="ECO:0000256" key="3">
    <source>
        <dbReference type="ARBA" id="ARBA00022448"/>
    </source>
</evidence>
<dbReference type="InterPro" id="IPR000644">
    <property type="entry name" value="CBS_dom"/>
</dbReference>
<dbReference type="InterPro" id="IPR036739">
    <property type="entry name" value="SLC41_membr_dom_sf"/>
</dbReference>
<dbReference type="InterPro" id="IPR038076">
    <property type="entry name" value="MgtE_N_sf"/>
</dbReference>
<keyword evidence="6 9" id="KW-1133">Transmembrane helix</keyword>
<keyword evidence="3 9" id="KW-0813">Transport</keyword>
<dbReference type="InterPro" id="IPR006669">
    <property type="entry name" value="MgtE_transporter"/>
</dbReference>
<evidence type="ECO:0000256" key="6">
    <source>
        <dbReference type="ARBA" id="ARBA00022989"/>
    </source>
</evidence>
<feature type="domain" description="CBS" evidence="10">
    <location>
        <begin position="189"/>
        <end position="247"/>
    </location>
</feature>
<keyword evidence="5 9" id="KW-0460">Magnesium</keyword>
<feature type="transmembrane region" description="Helical" evidence="9">
    <location>
        <begin position="415"/>
        <end position="441"/>
    </location>
</feature>
<organism evidence="11 12">
    <name type="scientific">Paracholeplasma manati</name>
    <dbReference type="NCBI Taxonomy" id="591373"/>
    <lineage>
        <taxon>Bacteria</taxon>
        <taxon>Bacillati</taxon>
        <taxon>Mycoplasmatota</taxon>
        <taxon>Mollicutes</taxon>
        <taxon>Acholeplasmatales</taxon>
        <taxon>Acholeplasmataceae</taxon>
        <taxon>Paracholeplasma</taxon>
    </lineage>
</organism>
<dbReference type="SMART" id="SM00116">
    <property type="entry name" value="CBS"/>
    <property type="match status" value="2"/>
</dbReference>
<dbReference type="PANTHER" id="PTHR43773">
    <property type="entry name" value="MAGNESIUM TRANSPORTER MGTE"/>
    <property type="match status" value="1"/>
</dbReference>
<feature type="transmembrane region" description="Helical" evidence="9">
    <location>
        <begin position="299"/>
        <end position="325"/>
    </location>
</feature>
<dbReference type="Proteomes" id="UP001177160">
    <property type="component" value="Unassembled WGS sequence"/>
</dbReference>
<dbReference type="Gene3D" id="3.10.580.10">
    <property type="entry name" value="CBS-domain"/>
    <property type="match status" value="1"/>
</dbReference>
<comment type="subcellular location">
    <subcellularLocation>
        <location evidence="9">Cell membrane</location>
        <topology evidence="9">Multi-pass membrane protein</topology>
    </subcellularLocation>
    <subcellularLocation>
        <location evidence="1">Membrane</location>
        <topology evidence="1">Multi-pass membrane protein</topology>
    </subcellularLocation>
</comment>
<feature type="domain" description="CBS" evidence="10">
    <location>
        <begin position="126"/>
        <end position="188"/>
    </location>
</feature>
<evidence type="ECO:0000256" key="2">
    <source>
        <dbReference type="ARBA" id="ARBA00009749"/>
    </source>
</evidence>
<keyword evidence="8" id="KW-0129">CBS domain</keyword>
<feature type="transmembrane region" description="Helical" evidence="9">
    <location>
        <begin position="269"/>
        <end position="287"/>
    </location>
</feature>
<keyword evidence="9" id="KW-1003">Cell membrane</keyword>
<accession>A0ABT2Y5N6</accession>
<dbReference type="Pfam" id="PF03448">
    <property type="entry name" value="MgtE_N"/>
    <property type="match status" value="1"/>
</dbReference>
<evidence type="ECO:0000256" key="4">
    <source>
        <dbReference type="ARBA" id="ARBA00022692"/>
    </source>
</evidence>
<evidence type="ECO:0000256" key="5">
    <source>
        <dbReference type="ARBA" id="ARBA00022842"/>
    </source>
</evidence>
<sequence length="442" mass="49177">MLDFKTLSIDEQKLYLETLHDYDLKELYESLDEDAQETLFGLLDDTQKADLLSYLDVDDAAQIVETLDAEETADILNEMDPDDAMDIINELEEETTQEFMDKLEPELKEDIISLRSYEDFETGSIMNTDFITLTTDLDVKEAMKKLIAEAPEVETISTLFVVDKHDTFLGIVPLKKLIKAKSPCDIESLYEPALFVLDTDDKEETATLIQEEGINILPVLDENHILKGIVTVDDAIDTYEDEMIEDFQKMTALREEHTDSTFFSALKRLPWLVVLLLLALPIANLALQFEGVLKDYTIIIILQPLILSMIGNAGTQTLTFSLIMIADKEPANVVKRNIFYEVSSAALSGVLLSIISFVVTILFIILNPSLSEDPIIFASIVGLSVLLSLIIGTFFSAIIPVLINKTGLDPASASGPLLTTVIDITTILTYYGIATLMIGVLL</sequence>
<dbReference type="InterPro" id="IPR046342">
    <property type="entry name" value="CBS_dom_sf"/>
</dbReference>
<reference evidence="11" key="1">
    <citation type="submission" date="2022-09" db="EMBL/GenBank/DDBJ databases">
        <title>Novel Mycoplasma species identified in domestic and wild animals.</title>
        <authorList>
            <person name="Volokhov D.V."/>
            <person name="Furtak V.A."/>
            <person name="Zagorodnyaya T.A."/>
        </authorList>
    </citation>
    <scope>NUCLEOTIDE SEQUENCE</scope>
    <source>
        <strain evidence="11">Oakley</strain>
    </source>
</reference>
<evidence type="ECO:0000256" key="9">
    <source>
        <dbReference type="RuleBase" id="RU362011"/>
    </source>
</evidence>
<dbReference type="NCBIfam" id="TIGR00400">
    <property type="entry name" value="mgtE"/>
    <property type="match status" value="1"/>
</dbReference>
<comment type="subunit">
    <text evidence="9">Homodimer.</text>
</comment>
<dbReference type="CDD" id="cd04606">
    <property type="entry name" value="CBS_pair_Mg_transporter"/>
    <property type="match status" value="1"/>
</dbReference>
<dbReference type="SUPFAM" id="SSF161093">
    <property type="entry name" value="MgtE membrane domain-like"/>
    <property type="match status" value="1"/>
</dbReference>
<evidence type="ECO:0000256" key="1">
    <source>
        <dbReference type="ARBA" id="ARBA00004141"/>
    </source>
</evidence>
<protein>
    <recommendedName>
        <fullName evidence="9">Magnesium transporter MgtE</fullName>
    </recommendedName>
</protein>
<dbReference type="SUPFAM" id="SSF54631">
    <property type="entry name" value="CBS-domain pair"/>
    <property type="match status" value="1"/>
</dbReference>
<keyword evidence="12" id="KW-1185">Reference proteome</keyword>
<dbReference type="EMBL" id="JAOVQM010000002">
    <property type="protein sequence ID" value="MCV2231782.1"/>
    <property type="molecule type" value="Genomic_DNA"/>
</dbReference>
<proteinExistence type="inferred from homology"/>
<evidence type="ECO:0000313" key="11">
    <source>
        <dbReference type="EMBL" id="MCV2231782.1"/>
    </source>
</evidence>
<dbReference type="InterPro" id="IPR006668">
    <property type="entry name" value="Mg_transptr_MgtE_intracell_dom"/>
</dbReference>
<dbReference type="SUPFAM" id="SSF158791">
    <property type="entry name" value="MgtE N-terminal domain-like"/>
    <property type="match status" value="1"/>
</dbReference>
<evidence type="ECO:0000313" key="12">
    <source>
        <dbReference type="Proteomes" id="UP001177160"/>
    </source>
</evidence>
<evidence type="ECO:0000259" key="10">
    <source>
        <dbReference type="PROSITE" id="PS51371"/>
    </source>
</evidence>
<comment type="similarity">
    <text evidence="2 9">Belongs to the SLC41A transporter family.</text>
</comment>
<dbReference type="SMART" id="SM00924">
    <property type="entry name" value="MgtE_N"/>
    <property type="match status" value="1"/>
</dbReference>
<comment type="function">
    <text evidence="9">Acts as a magnesium transporter.</text>
</comment>